<dbReference type="GO" id="GO:0000981">
    <property type="term" value="F:DNA-binding transcription factor activity, RNA polymerase II-specific"/>
    <property type="evidence" value="ECO:0007669"/>
    <property type="project" value="InterPro"/>
</dbReference>
<dbReference type="GO" id="GO:0008270">
    <property type="term" value="F:zinc ion binding"/>
    <property type="evidence" value="ECO:0007669"/>
    <property type="project" value="InterPro"/>
</dbReference>
<organism evidence="4 5">
    <name type="scientific">Lasiosphaeria ovina</name>
    <dbReference type="NCBI Taxonomy" id="92902"/>
    <lineage>
        <taxon>Eukaryota</taxon>
        <taxon>Fungi</taxon>
        <taxon>Dikarya</taxon>
        <taxon>Ascomycota</taxon>
        <taxon>Pezizomycotina</taxon>
        <taxon>Sordariomycetes</taxon>
        <taxon>Sordariomycetidae</taxon>
        <taxon>Sordariales</taxon>
        <taxon>Lasiosphaeriaceae</taxon>
        <taxon>Lasiosphaeria</taxon>
    </lineage>
</organism>
<feature type="region of interest" description="Disordered" evidence="2">
    <location>
        <begin position="185"/>
        <end position="244"/>
    </location>
</feature>
<dbReference type="PROSITE" id="PS00463">
    <property type="entry name" value="ZN2_CY6_FUNGAL_1"/>
    <property type="match status" value="1"/>
</dbReference>
<dbReference type="PROSITE" id="PS50048">
    <property type="entry name" value="ZN2_CY6_FUNGAL_2"/>
    <property type="match status" value="1"/>
</dbReference>
<evidence type="ECO:0000259" key="3">
    <source>
        <dbReference type="PROSITE" id="PS50048"/>
    </source>
</evidence>
<dbReference type="SMART" id="SM00066">
    <property type="entry name" value="GAL4"/>
    <property type="match status" value="1"/>
</dbReference>
<dbReference type="Proteomes" id="UP001287356">
    <property type="component" value="Unassembled WGS sequence"/>
</dbReference>
<dbReference type="AlphaFoldDB" id="A0AAE0N933"/>
<accession>A0AAE0N933</accession>
<comment type="caution">
    <text evidence="4">The sequence shown here is derived from an EMBL/GenBank/DDBJ whole genome shotgun (WGS) entry which is preliminary data.</text>
</comment>
<dbReference type="EMBL" id="JAULSN010000004">
    <property type="protein sequence ID" value="KAK3373979.1"/>
    <property type="molecule type" value="Genomic_DNA"/>
</dbReference>
<evidence type="ECO:0000313" key="5">
    <source>
        <dbReference type="Proteomes" id="UP001287356"/>
    </source>
</evidence>
<feature type="region of interest" description="Disordered" evidence="2">
    <location>
        <begin position="544"/>
        <end position="568"/>
    </location>
</feature>
<dbReference type="SUPFAM" id="SSF57701">
    <property type="entry name" value="Zn2/Cys6 DNA-binding domain"/>
    <property type="match status" value="1"/>
</dbReference>
<feature type="domain" description="Zn(2)-C6 fungal-type" evidence="3">
    <location>
        <begin position="11"/>
        <end position="38"/>
    </location>
</feature>
<feature type="compositionally biased region" description="Low complexity" evidence="2">
    <location>
        <begin position="72"/>
        <end position="86"/>
    </location>
</feature>
<feature type="compositionally biased region" description="Polar residues" evidence="2">
    <location>
        <begin position="194"/>
        <end position="216"/>
    </location>
</feature>
<proteinExistence type="predicted"/>
<feature type="compositionally biased region" description="Polar residues" evidence="2">
    <location>
        <begin position="53"/>
        <end position="66"/>
    </location>
</feature>
<dbReference type="CDD" id="cd00067">
    <property type="entry name" value="GAL4"/>
    <property type="match status" value="1"/>
</dbReference>
<protein>
    <recommendedName>
        <fullName evidence="3">Zn(2)-C6 fungal-type domain-containing protein</fullName>
    </recommendedName>
</protein>
<reference evidence="4" key="2">
    <citation type="submission" date="2023-06" db="EMBL/GenBank/DDBJ databases">
        <authorList>
            <consortium name="Lawrence Berkeley National Laboratory"/>
            <person name="Haridas S."/>
            <person name="Hensen N."/>
            <person name="Bonometti L."/>
            <person name="Westerberg I."/>
            <person name="Brannstrom I.O."/>
            <person name="Guillou S."/>
            <person name="Cros-Aarteil S."/>
            <person name="Calhoun S."/>
            <person name="Kuo A."/>
            <person name="Mondo S."/>
            <person name="Pangilinan J."/>
            <person name="Riley R."/>
            <person name="Labutti K."/>
            <person name="Andreopoulos B."/>
            <person name="Lipzen A."/>
            <person name="Chen C."/>
            <person name="Yanf M."/>
            <person name="Daum C."/>
            <person name="Ng V."/>
            <person name="Clum A."/>
            <person name="Steindorff A."/>
            <person name="Ohm R."/>
            <person name="Martin F."/>
            <person name="Silar P."/>
            <person name="Natvig D."/>
            <person name="Lalanne C."/>
            <person name="Gautier V."/>
            <person name="Ament-Velasquez S.L."/>
            <person name="Kruys A."/>
            <person name="Hutchinson M.I."/>
            <person name="Powell A.J."/>
            <person name="Barry K."/>
            <person name="Miller A.N."/>
            <person name="Grigoriev I.V."/>
            <person name="Debuchy R."/>
            <person name="Gladieux P."/>
            <person name="Thoren M.H."/>
            <person name="Johannesson H."/>
        </authorList>
    </citation>
    <scope>NUCLEOTIDE SEQUENCE</scope>
    <source>
        <strain evidence="4">CBS 958.72</strain>
    </source>
</reference>
<evidence type="ECO:0000313" key="4">
    <source>
        <dbReference type="EMBL" id="KAK3373979.1"/>
    </source>
</evidence>
<name>A0AAE0N933_9PEZI</name>
<dbReference type="Pfam" id="PF00172">
    <property type="entry name" value="Zn_clus"/>
    <property type="match status" value="1"/>
</dbReference>
<keyword evidence="1" id="KW-0539">Nucleus</keyword>
<dbReference type="InterPro" id="IPR036864">
    <property type="entry name" value="Zn2-C6_fun-type_DNA-bd_sf"/>
</dbReference>
<dbReference type="InterPro" id="IPR001138">
    <property type="entry name" value="Zn2Cys6_DnaBD"/>
</dbReference>
<dbReference type="PANTHER" id="PTHR37534">
    <property type="entry name" value="TRANSCRIPTIONAL ACTIVATOR PROTEIN UGA3"/>
    <property type="match status" value="1"/>
</dbReference>
<feature type="compositionally biased region" description="Polar residues" evidence="2">
    <location>
        <begin position="553"/>
        <end position="568"/>
    </location>
</feature>
<evidence type="ECO:0000256" key="2">
    <source>
        <dbReference type="SAM" id="MobiDB-lite"/>
    </source>
</evidence>
<reference evidence="4" key="1">
    <citation type="journal article" date="2023" name="Mol. Phylogenet. Evol.">
        <title>Genome-scale phylogeny and comparative genomics of the fungal order Sordariales.</title>
        <authorList>
            <person name="Hensen N."/>
            <person name="Bonometti L."/>
            <person name="Westerberg I."/>
            <person name="Brannstrom I.O."/>
            <person name="Guillou S."/>
            <person name="Cros-Aarteil S."/>
            <person name="Calhoun S."/>
            <person name="Haridas S."/>
            <person name="Kuo A."/>
            <person name="Mondo S."/>
            <person name="Pangilinan J."/>
            <person name="Riley R."/>
            <person name="LaButti K."/>
            <person name="Andreopoulos B."/>
            <person name="Lipzen A."/>
            <person name="Chen C."/>
            <person name="Yan M."/>
            <person name="Daum C."/>
            <person name="Ng V."/>
            <person name="Clum A."/>
            <person name="Steindorff A."/>
            <person name="Ohm R.A."/>
            <person name="Martin F."/>
            <person name="Silar P."/>
            <person name="Natvig D.O."/>
            <person name="Lalanne C."/>
            <person name="Gautier V."/>
            <person name="Ament-Velasquez S.L."/>
            <person name="Kruys A."/>
            <person name="Hutchinson M.I."/>
            <person name="Powell A.J."/>
            <person name="Barry K."/>
            <person name="Miller A.N."/>
            <person name="Grigoriev I.V."/>
            <person name="Debuchy R."/>
            <person name="Gladieux P."/>
            <person name="Hiltunen Thoren M."/>
            <person name="Johannesson H."/>
        </authorList>
    </citation>
    <scope>NUCLEOTIDE SEQUENCE</scope>
    <source>
        <strain evidence="4">CBS 958.72</strain>
    </source>
</reference>
<dbReference type="PANTHER" id="PTHR37534:SF46">
    <property type="entry name" value="ZN(II)2CYS6 TRANSCRIPTION FACTOR (EUROFUNG)"/>
    <property type="match status" value="1"/>
</dbReference>
<dbReference type="Gene3D" id="4.10.240.10">
    <property type="entry name" value="Zn(2)-C6 fungal-type DNA-binding domain"/>
    <property type="match status" value="1"/>
</dbReference>
<sequence>MAEPLKRTFHGCLTCRKRKVRCHGGNPCPNCSRMNITCHSSFDTNLRIRVSTPTGQKVVSSKQTQPKRVREQAPAAQSQPAAAPSSLMTTFDSRSESFNVNFQQQQQQYPAFSMAAQAPAFTSEAPNLEQLSPATCGPGIQDLDALQFNVMWGGFDFPLDANMAGHDFNGRMDMTVAPVHIHPTSFDPLAPGTPVSQQSNPISDSEGSVSSNSQNRDGTKEWVPRRRKRAKKTAPADEASRGSAAQKILRATEIFSPVSHMLEDFTTEHDSKWSFARFVLDYGQKHPCVCPMRIAALAWAARATLPEGSPIDPSVLACYSQSSKQFEKLQAIPNPTLVLNNLPPVMNAAEIIICTALFLNRYDIADQNLEAVDNRLQRLTRWLASHPGDLKLSAFASKLLLWSCYLQIRISMFNPIIPRFATLLDVVRDRTDYHVILEKSHSFRMDMFGHDYPQELLAEDAQMIPATLRLHETFCLLSDMVRFRSLQRNRSTAQDPARWSELAASEHRAIDNGIQRAEAEFELAAAMNPTANILRQVPIPRLYVPDQSEQDSRSPSNSGDSGNMMASQSGGKLSRVSLHWLMVYGVVLTARIVWSRASRSEVRTDDASTEAVESILQIGLLLRKAHGHQQNGYRELATTLWPLPLFVAGIETVDDVRADWLRIFMSHVINGENEAERERNTKSGSRQRRARNGEKVLELMEHIRKMQDAVGKRVSVPLVTAGNSVPQAIFEFLC</sequence>
<keyword evidence="5" id="KW-1185">Reference proteome</keyword>
<evidence type="ECO:0000256" key="1">
    <source>
        <dbReference type="ARBA" id="ARBA00023242"/>
    </source>
</evidence>
<gene>
    <name evidence="4" type="ORF">B0T24DRAFT_283349</name>
</gene>
<feature type="region of interest" description="Disordered" evidence="2">
    <location>
        <begin position="53"/>
        <end position="86"/>
    </location>
</feature>